<evidence type="ECO:0000313" key="9">
    <source>
        <dbReference type="EMBL" id="RXQ96829.1"/>
    </source>
</evidence>
<keyword evidence="10" id="KW-1185">Reference proteome</keyword>
<protein>
    <submittedName>
        <fullName evidence="9">SusC/RagA family TonB-linked outer membrane protein</fullName>
    </submittedName>
</protein>
<dbReference type="OrthoDB" id="9768177at2"/>
<dbReference type="InterPro" id="IPR012910">
    <property type="entry name" value="Plug_dom"/>
</dbReference>
<comment type="subcellular location">
    <subcellularLocation>
        <location evidence="1 7">Cell outer membrane</location>
        <topology evidence="1 7">Multi-pass membrane protein</topology>
    </subcellularLocation>
</comment>
<dbReference type="SUPFAM" id="SSF56935">
    <property type="entry name" value="Porins"/>
    <property type="match status" value="1"/>
</dbReference>
<dbReference type="GO" id="GO:0009279">
    <property type="term" value="C:cell outer membrane"/>
    <property type="evidence" value="ECO:0007669"/>
    <property type="project" value="UniProtKB-SubCell"/>
</dbReference>
<dbReference type="InterPro" id="IPR039426">
    <property type="entry name" value="TonB-dep_rcpt-like"/>
</dbReference>
<comment type="similarity">
    <text evidence="7">Belongs to the TonB-dependent receptor family.</text>
</comment>
<evidence type="ECO:0000256" key="4">
    <source>
        <dbReference type="ARBA" id="ARBA00022692"/>
    </source>
</evidence>
<dbReference type="InterPro" id="IPR037066">
    <property type="entry name" value="Plug_dom_sf"/>
</dbReference>
<evidence type="ECO:0000256" key="6">
    <source>
        <dbReference type="ARBA" id="ARBA00023237"/>
    </source>
</evidence>
<evidence type="ECO:0000256" key="7">
    <source>
        <dbReference type="PROSITE-ProRule" id="PRU01360"/>
    </source>
</evidence>
<evidence type="ECO:0000256" key="1">
    <source>
        <dbReference type="ARBA" id="ARBA00004571"/>
    </source>
</evidence>
<keyword evidence="5 7" id="KW-0472">Membrane</keyword>
<evidence type="ECO:0000259" key="8">
    <source>
        <dbReference type="Pfam" id="PF07715"/>
    </source>
</evidence>
<dbReference type="AlphaFoldDB" id="A0A4Q1JPL2"/>
<dbReference type="NCBIfam" id="TIGR04056">
    <property type="entry name" value="OMP_RagA_SusC"/>
    <property type="match status" value="1"/>
</dbReference>
<dbReference type="Gene3D" id="2.170.130.10">
    <property type="entry name" value="TonB-dependent receptor, plug domain"/>
    <property type="match status" value="1"/>
</dbReference>
<keyword evidence="6 7" id="KW-0998">Cell outer membrane</keyword>
<dbReference type="InterPro" id="IPR023997">
    <property type="entry name" value="TonB-dep_OMP_SusC/RagA_CS"/>
</dbReference>
<dbReference type="EMBL" id="SAXA01000002">
    <property type="protein sequence ID" value="RXQ96829.1"/>
    <property type="molecule type" value="Genomic_DNA"/>
</dbReference>
<sequence>MENKGLFHIKFSILKCRIVLLVFSTTIVNSSIASNLDQFQLNKSKFIEMKADRDSIHLSNKHSVINENPDISYSLDGNTPGVYVKKTSSTFGTAPRITIRGNVSFIGDGRPLWIIDGVKQADLININQNELNIGNLIDVFSSSVAGINPEDIESIEILKDISATAIFGVDGANGVILVTTRKGKSGKLSVNYRGSFTINRKPNISDFNILDSKSEMDIYNDLIDRGWLSLQDLNIAKDYGVIGKYIEAVNTFDGTSWLADYSAEGRAKFLEPYINANTDWFDELFNNNITQQHSFDISGGNDKTSFYTSFSHYRDNGYAIGYETKRNTINANIQHNFNDKLKVGAKLMSNWRDQQTPGVNDAEYLENGTYLRRLEINPFLYALTTSRSMRARDENGELEFFRKNYASFNIINEIRNNYADISVKDISAQINLDYQIFKKLSFHSNVLYRNANTESNHTVTTNSNLVASYLNVENIPEGEVCYGIDREMTNFNIRNFIKWNPILNGLQRLDITLGHEISDINRKIDDETKSEIENYSGPFPVNASRDNDFRQLSYFVDINYSLRDKYFFHGSMRSDKSDYNYIEDKALPSWQFSARWNMKEEAFLKKSSIINYLSPKLSYGKTHLLPDQLNSDYIIPQEFAQMNLNQEFTTGKMNELNMALEFGLFANCLNGELAYYKRKSDDLISLYRTSGVGGMALKYANEGEIKSRGFEVNLNSINVKTKNFSWRSNLNISTYKSEVKRANNSITIAEATSYGASFKGKPHRALYSVKFAGLDKNGIPTFYGRNNEVINYLSLYDTNDIESVLKYEGPVNPKVYGGFSNGFKYRNLTLKIGLTYAFGNVVRVNNNYKANYNDTQSFQNSFNNRWVLTGDEEHTYIPAIVSRWMFENGSQAPYELDNLYDLYNLSTEATAKGDFIRLNNIQLSYQIPKNIIERFDLKSASLSVQANNICLLYSDSKLNGIDPEYELVGGVSLPVPKSYTFTLKLGF</sequence>
<accession>A0A4Q1JPL2</accession>
<keyword evidence="2 7" id="KW-0813">Transport</keyword>
<evidence type="ECO:0000256" key="5">
    <source>
        <dbReference type="ARBA" id="ARBA00023136"/>
    </source>
</evidence>
<dbReference type="InterPro" id="IPR036942">
    <property type="entry name" value="Beta-barrel_TonB_sf"/>
</dbReference>
<evidence type="ECO:0000256" key="3">
    <source>
        <dbReference type="ARBA" id="ARBA00022452"/>
    </source>
</evidence>
<evidence type="ECO:0000313" key="10">
    <source>
        <dbReference type="Proteomes" id="UP000289703"/>
    </source>
</evidence>
<reference evidence="9 10" key="1">
    <citation type="submission" date="2019-01" db="EMBL/GenBank/DDBJ databases">
        <title>Ancylomarina salipaludis sp. nov., isolated from a salt marsh.</title>
        <authorList>
            <person name="Yoon J.-H."/>
        </authorList>
    </citation>
    <scope>NUCLEOTIDE SEQUENCE [LARGE SCALE GENOMIC DNA]</scope>
    <source>
        <strain evidence="9 10">SHSM-M15</strain>
    </source>
</reference>
<dbReference type="Gene3D" id="2.40.170.20">
    <property type="entry name" value="TonB-dependent receptor, beta-barrel domain"/>
    <property type="match status" value="1"/>
</dbReference>
<keyword evidence="3 7" id="KW-1134">Transmembrane beta strand</keyword>
<feature type="domain" description="TonB-dependent receptor plug" evidence="8">
    <location>
        <begin position="70"/>
        <end position="175"/>
    </location>
</feature>
<dbReference type="Pfam" id="PF07715">
    <property type="entry name" value="Plug"/>
    <property type="match status" value="1"/>
</dbReference>
<name>A0A4Q1JPL2_9BACT</name>
<dbReference type="NCBIfam" id="TIGR04057">
    <property type="entry name" value="SusC_RagA_signa"/>
    <property type="match status" value="1"/>
</dbReference>
<proteinExistence type="inferred from homology"/>
<organism evidence="9 10">
    <name type="scientific">Ancylomarina salipaludis</name>
    <dbReference type="NCBI Taxonomy" id="2501299"/>
    <lineage>
        <taxon>Bacteria</taxon>
        <taxon>Pseudomonadati</taxon>
        <taxon>Bacteroidota</taxon>
        <taxon>Bacteroidia</taxon>
        <taxon>Marinilabiliales</taxon>
        <taxon>Marinifilaceae</taxon>
        <taxon>Ancylomarina</taxon>
    </lineage>
</organism>
<dbReference type="PROSITE" id="PS52016">
    <property type="entry name" value="TONB_DEPENDENT_REC_3"/>
    <property type="match status" value="1"/>
</dbReference>
<comment type="caution">
    <text evidence="9">The sequence shown here is derived from an EMBL/GenBank/DDBJ whole genome shotgun (WGS) entry which is preliminary data.</text>
</comment>
<gene>
    <name evidence="9" type="ORF">EO244_04150</name>
</gene>
<keyword evidence="4 7" id="KW-0812">Transmembrane</keyword>
<dbReference type="Proteomes" id="UP000289703">
    <property type="component" value="Unassembled WGS sequence"/>
</dbReference>
<dbReference type="InterPro" id="IPR023996">
    <property type="entry name" value="TonB-dep_OMP_SusC/RagA"/>
</dbReference>
<evidence type="ECO:0000256" key="2">
    <source>
        <dbReference type="ARBA" id="ARBA00022448"/>
    </source>
</evidence>